<evidence type="ECO:0000256" key="3">
    <source>
        <dbReference type="PROSITE-ProRule" id="PRU00196"/>
    </source>
</evidence>
<name>K1PPQ6_MAGGI</name>
<accession>K1PPQ6</accession>
<feature type="domain" description="SRCR" evidence="4">
    <location>
        <begin position="173"/>
        <end position="274"/>
    </location>
</feature>
<dbReference type="PROSITE" id="PS00420">
    <property type="entry name" value="SRCR_1"/>
    <property type="match status" value="3"/>
</dbReference>
<dbReference type="Gene3D" id="3.10.250.10">
    <property type="entry name" value="SRCR-like domain"/>
    <property type="match status" value="3"/>
</dbReference>
<feature type="disulfide bond" evidence="3">
    <location>
        <begin position="135"/>
        <end position="145"/>
    </location>
</feature>
<dbReference type="AlphaFoldDB" id="K1PPQ6"/>
<dbReference type="SMART" id="SM00202">
    <property type="entry name" value="SR"/>
    <property type="match status" value="3"/>
</dbReference>
<evidence type="ECO:0000313" key="5">
    <source>
        <dbReference type="EMBL" id="EKC18425.1"/>
    </source>
</evidence>
<dbReference type="Pfam" id="PF00530">
    <property type="entry name" value="SRCR"/>
    <property type="match status" value="3"/>
</dbReference>
<dbReference type="FunFam" id="3.10.250.10:FF:000011">
    <property type="entry name" value="Scavenger receptor class A member 5"/>
    <property type="match status" value="3"/>
</dbReference>
<dbReference type="PANTHER" id="PTHR48071:SF18">
    <property type="entry name" value="DELETED IN MALIGNANT BRAIN TUMORS 1 PROTEIN-RELATED"/>
    <property type="match status" value="1"/>
</dbReference>
<sequence length="407" mass="44019">MEPFYPSSLCDFCFSKCDYSDCDYLHCVEELEDKGITVSKTEKERTENGMGFEDRREVPSQSNKVRLVGGSSATEGRVEVFYNREWGTVCDDNFDDKDAAVICSMLGFTKMNAKAKQRAFFGQGTGRIWMDELRCRDADIDLFSCQQSALGSHNCGHSEDAGVVCAISAASNIRLAGGGNPMEGRVEVYYNNQWGTVCDDSWDTRDASVVCFMLGYSRENAIPNLSASFGQGTGQIWMDDVLCEGTERDLFDCKKPPIGRHNCGHSEDAGVTCSLEGSVRLVGGSSPLEGRVEIHSSGSWGTVCDDSWDNTDAAVVCFMLGFLRGGAVARTGGYFQSGVGNILLDEVNCIGTERSILQCLHAGLLSADCGHHEDAGVTCKGVQSAGILRGKHLIIVNGNNPVLANLS</sequence>
<dbReference type="InterPro" id="IPR001190">
    <property type="entry name" value="SRCR"/>
</dbReference>
<dbReference type="PRINTS" id="PR00258">
    <property type="entry name" value="SPERACTRCPTR"/>
</dbReference>
<dbReference type="PANTHER" id="PTHR48071">
    <property type="entry name" value="SRCR DOMAIN-CONTAINING PROTEIN"/>
    <property type="match status" value="1"/>
</dbReference>
<gene>
    <name evidence="5" type="ORF">CGI_10012562</name>
</gene>
<dbReference type="InterPro" id="IPR036772">
    <property type="entry name" value="SRCR-like_dom_sf"/>
</dbReference>
<feature type="domain" description="SRCR" evidence="4">
    <location>
        <begin position="65"/>
        <end position="166"/>
    </location>
</feature>
<feature type="disulfide bond" evidence="3">
    <location>
        <begin position="349"/>
        <end position="359"/>
    </location>
</feature>
<evidence type="ECO:0000256" key="2">
    <source>
        <dbReference type="ARBA" id="ARBA00023180"/>
    </source>
</evidence>
<dbReference type="SUPFAM" id="SSF56487">
    <property type="entry name" value="SRCR-like"/>
    <property type="match status" value="3"/>
</dbReference>
<dbReference type="HOGENOM" id="CLU_002555_11_0_1"/>
<keyword evidence="2" id="KW-0325">Glycoprotein</keyword>
<dbReference type="EMBL" id="JH823236">
    <property type="protein sequence ID" value="EKC18425.1"/>
    <property type="molecule type" value="Genomic_DNA"/>
</dbReference>
<organism evidence="5">
    <name type="scientific">Magallana gigas</name>
    <name type="common">Pacific oyster</name>
    <name type="synonym">Crassostrea gigas</name>
    <dbReference type="NCBI Taxonomy" id="29159"/>
    <lineage>
        <taxon>Eukaryota</taxon>
        <taxon>Metazoa</taxon>
        <taxon>Spiralia</taxon>
        <taxon>Lophotrochozoa</taxon>
        <taxon>Mollusca</taxon>
        <taxon>Bivalvia</taxon>
        <taxon>Autobranchia</taxon>
        <taxon>Pteriomorphia</taxon>
        <taxon>Ostreida</taxon>
        <taxon>Ostreoidea</taxon>
        <taxon>Ostreidae</taxon>
        <taxon>Magallana</taxon>
    </lineage>
</organism>
<reference evidence="5" key="1">
    <citation type="journal article" date="2012" name="Nature">
        <title>The oyster genome reveals stress adaptation and complexity of shell formation.</title>
        <authorList>
            <person name="Zhang G."/>
            <person name="Fang X."/>
            <person name="Guo X."/>
            <person name="Li L."/>
            <person name="Luo R."/>
            <person name="Xu F."/>
            <person name="Yang P."/>
            <person name="Zhang L."/>
            <person name="Wang X."/>
            <person name="Qi H."/>
            <person name="Xiong Z."/>
            <person name="Que H."/>
            <person name="Xie Y."/>
            <person name="Holland P.W."/>
            <person name="Paps J."/>
            <person name="Zhu Y."/>
            <person name="Wu F."/>
            <person name="Chen Y."/>
            <person name="Wang J."/>
            <person name="Peng C."/>
            <person name="Meng J."/>
            <person name="Yang L."/>
            <person name="Liu J."/>
            <person name="Wen B."/>
            <person name="Zhang N."/>
            <person name="Huang Z."/>
            <person name="Zhu Q."/>
            <person name="Feng Y."/>
            <person name="Mount A."/>
            <person name="Hedgecock D."/>
            <person name="Xu Z."/>
            <person name="Liu Y."/>
            <person name="Domazet-Loso T."/>
            <person name="Du Y."/>
            <person name="Sun X."/>
            <person name="Zhang S."/>
            <person name="Liu B."/>
            <person name="Cheng P."/>
            <person name="Jiang X."/>
            <person name="Li J."/>
            <person name="Fan D."/>
            <person name="Wang W."/>
            <person name="Fu W."/>
            <person name="Wang T."/>
            <person name="Wang B."/>
            <person name="Zhang J."/>
            <person name="Peng Z."/>
            <person name="Li Y."/>
            <person name="Li N."/>
            <person name="Wang J."/>
            <person name="Chen M."/>
            <person name="He Y."/>
            <person name="Tan F."/>
            <person name="Song X."/>
            <person name="Zheng Q."/>
            <person name="Huang R."/>
            <person name="Yang H."/>
            <person name="Du X."/>
            <person name="Chen L."/>
            <person name="Yang M."/>
            <person name="Gaffney P.M."/>
            <person name="Wang S."/>
            <person name="Luo L."/>
            <person name="She Z."/>
            <person name="Ming Y."/>
            <person name="Huang W."/>
            <person name="Zhang S."/>
            <person name="Huang B."/>
            <person name="Zhang Y."/>
            <person name="Qu T."/>
            <person name="Ni P."/>
            <person name="Miao G."/>
            <person name="Wang J."/>
            <person name="Wang Q."/>
            <person name="Steinberg C.E."/>
            <person name="Wang H."/>
            <person name="Li N."/>
            <person name="Qian L."/>
            <person name="Zhang G."/>
            <person name="Li Y."/>
            <person name="Yang H."/>
            <person name="Liu X."/>
            <person name="Wang J."/>
            <person name="Yin Y."/>
            <person name="Wang J."/>
        </authorList>
    </citation>
    <scope>NUCLEOTIDE SEQUENCE [LARGE SCALE GENOMIC DNA]</scope>
    <source>
        <strain evidence="5">05x7-T-G4-1.051#20</strain>
    </source>
</reference>
<dbReference type="GO" id="GO:0016020">
    <property type="term" value="C:membrane"/>
    <property type="evidence" value="ECO:0007669"/>
    <property type="project" value="InterPro"/>
</dbReference>
<comment type="caution">
    <text evidence="3">Lacks conserved residue(s) required for the propagation of feature annotation.</text>
</comment>
<feature type="domain" description="SRCR" evidence="4">
    <location>
        <begin position="279"/>
        <end position="380"/>
    </location>
</feature>
<protein>
    <submittedName>
        <fullName evidence="5">Neurotrypsin</fullName>
    </submittedName>
</protein>
<feature type="disulfide bond" evidence="3">
    <location>
        <begin position="243"/>
        <end position="253"/>
    </location>
</feature>
<evidence type="ECO:0000259" key="4">
    <source>
        <dbReference type="PROSITE" id="PS50287"/>
    </source>
</evidence>
<dbReference type="InParanoid" id="K1PPQ6"/>
<evidence type="ECO:0000256" key="1">
    <source>
        <dbReference type="ARBA" id="ARBA00023157"/>
    </source>
</evidence>
<proteinExistence type="predicted"/>
<dbReference type="PROSITE" id="PS50287">
    <property type="entry name" value="SRCR_2"/>
    <property type="match status" value="3"/>
</dbReference>
<keyword evidence="1 3" id="KW-1015">Disulfide bond</keyword>